<name>A0A5D4QNP7_9BACI</name>
<dbReference type="InterPro" id="IPR036513">
    <property type="entry name" value="STAS_dom_sf"/>
</dbReference>
<dbReference type="AlphaFoldDB" id="A0A5D4QNP7"/>
<evidence type="ECO:0000256" key="2">
    <source>
        <dbReference type="SAM" id="Coils"/>
    </source>
</evidence>
<gene>
    <name evidence="4" type="ORF">FZD51_25565</name>
</gene>
<proteinExistence type="predicted"/>
<protein>
    <submittedName>
        <fullName evidence="4">STAS domain-containing protein</fullName>
    </submittedName>
</protein>
<dbReference type="Gene3D" id="3.30.1380.20">
    <property type="entry name" value="Trafficking protein particle complex subunit 3"/>
    <property type="match status" value="1"/>
</dbReference>
<dbReference type="PANTHER" id="PTHR33745">
    <property type="entry name" value="RSBT ANTAGONIST PROTEIN RSBS-RELATED"/>
    <property type="match status" value="1"/>
</dbReference>
<dbReference type="SUPFAM" id="SSF52091">
    <property type="entry name" value="SpoIIaa-like"/>
    <property type="match status" value="1"/>
</dbReference>
<sequence>MKLNELPDSKPSINVHGLDFQWNFNSGQFIFEGEDAVLFWINSAMKTFFDTIEEISGEEAASVVLETTGYRMGQVVGEYFEKLKTVSVEDATKLIPNTYASAGWGKTVVKELDEEAKTVTVQMQDTWEHKINLAQNKKAGGTFLPAHYAGIFTGLFGENIWYEVAESQIEGHEYTEVRYFPSSVTVSHNIHELSRRKESEQIRSLEELVAEQTMELHDLVRQLSSPIIPVLEGIVVVPLIGKYDESRSEDLLTKTLNNLPKYQAKYLVLDLTGLDNDISNFTGEFIHKLGSAASLIGTDTILVGISAELGVAITQSGIKLSKYDCFQTLQHGIYFALSQIGRRII</sequence>
<dbReference type="CDD" id="cd07041">
    <property type="entry name" value="STAS_RsbR_RsbS_like"/>
    <property type="match status" value="1"/>
</dbReference>
<evidence type="ECO:0000256" key="1">
    <source>
        <dbReference type="ARBA" id="ARBA00022553"/>
    </source>
</evidence>
<comment type="caution">
    <text evidence="4">The sequence shown here is derived from an EMBL/GenBank/DDBJ whole genome shotgun (WGS) entry which is preliminary data.</text>
</comment>
<dbReference type="PANTHER" id="PTHR33745:SF3">
    <property type="entry name" value="RSBT CO-ANTAGONIST PROTEIN RSBRC"/>
    <property type="match status" value="1"/>
</dbReference>
<dbReference type="InterPro" id="IPR051932">
    <property type="entry name" value="Bact_StressResp_Reg"/>
</dbReference>
<keyword evidence="1" id="KW-0597">Phosphoprotein</keyword>
<dbReference type="InterPro" id="IPR002645">
    <property type="entry name" value="STAS_dom"/>
</dbReference>
<organism evidence="4 5">
    <name type="scientific">Bacillus infantis</name>
    <dbReference type="NCBI Taxonomy" id="324767"/>
    <lineage>
        <taxon>Bacteria</taxon>
        <taxon>Bacillati</taxon>
        <taxon>Bacillota</taxon>
        <taxon>Bacilli</taxon>
        <taxon>Bacillales</taxon>
        <taxon>Bacillaceae</taxon>
        <taxon>Bacillus</taxon>
    </lineage>
</organism>
<dbReference type="Gene3D" id="3.30.750.24">
    <property type="entry name" value="STAS domain"/>
    <property type="match status" value="1"/>
</dbReference>
<accession>A0A5D4QNP7</accession>
<evidence type="ECO:0000313" key="4">
    <source>
        <dbReference type="EMBL" id="TYS39970.1"/>
    </source>
</evidence>
<evidence type="ECO:0000313" key="5">
    <source>
        <dbReference type="Proteomes" id="UP000322139"/>
    </source>
</evidence>
<dbReference type="EMBL" id="VTER01000027">
    <property type="protein sequence ID" value="TYS39970.1"/>
    <property type="molecule type" value="Genomic_DNA"/>
</dbReference>
<feature type="domain" description="STAS" evidence="3">
    <location>
        <begin position="224"/>
        <end position="336"/>
    </location>
</feature>
<reference evidence="4 5" key="1">
    <citation type="submission" date="2019-08" db="EMBL/GenBank/DDBJ databases">
        <title>Bacillus genomes from the desert of Cuatro Cienegas, Coahuila.</title>
        <authorList>
            <person name="Olmedo-Alvarez G."/>
        </authorList>
    </citation>
    <scope>NUCLEOTIDE SEQUENCE [LARGE SCALE GENOMIC DNA]</scope>
    <source>
        <strain evidence="4 5">CH446_14T</strain>
    </source>
</reference>
<keyword evidence="2" id="KW-0175">Coiled coil</keyword>
<dbReference type="RefSeq" id="WP_148977234.1">
    <property type="nucleotide sequence ID" value="NZ_JBNIKT010000011.1"/>
</dbReference>
<feature type="coiled-coil region" evidence="2">
    <location>
        <begin position="195"/>
        <end position="222"/>
    </location>
</feature>
<dbReference type="PROSITE" id="PS50801">
    <property type="entry name" value="STAS"/>
    <property type="match status" value="1"/>
</dbReference>
<dbReference type="Proteomes" id="UP000322139">
    <property type="component" value="Unassembled WGS sequence"/>
</dbReference>
<evidence type="ECO:0000259" key="3">
    <source>
        <dbReference type="PROSITE" id="PS50801"/>
    </source>
</evidence>